<organism evidence="1 2">
    <name type="scientific">Lactobacillus kitasatonis DSM 16761 = JCM 1039</name>
    <dbReference type="NCBI Taxonomy" id="1423767"/>
    <lineage>
        <taxon>Bacteria</taxon>
        <taxon>Bacillati</taxon>
        <taxon>Bacillota</taxon>
        <taxon>Bacilli</taxon>
        <taxon>Lactobacillales</taxon>
        <taxon>Lactobacillaceae</taxon>
        <taxon>Lactobacillus</taxon>
    </lineage>
</organism>
<dbReference type="EMBL" id="AZFU01000022">
    <property type="protein sequence ID" value="KRM04101.1"/>
    <property type="molecule type" value="Genomic_DNA"/>
</dbReference>
<evidence type="ECO:0000313" key="1">
    <source>
        <dbReference type="EMBL" id="KRM04101.1"/>
    </source>
</evidence>
<dbReference type="Proteomes" id="UP000051307">
    <property type="component" value="Unassembled WGS sequence"/>
</dbReference>
<dbReference type="OrthoDB" id="2318937at2"/>
<accession>A0A0R1VFP0</accession>
<sequence>MSKSKKKKRKKVLKEIKEMEKIIEFLVENTPYYYLDTVPETIVREDSYYDGYQDWCDKSYLPAFAESITRIVFAMMEYNYAEVYLEPEFCPKKYSKYVGKNIRDIGFDKLEKIIKHIVLKWQGSLIIRLVDKKHREFFIQIKDEWETTFFNLKGKNLKLVKELARSEGLFLQKMKDRYWDWEDLPKSWQDKSYKKWKKFYQE</sequence>
<dbReference type="eggNOG" id="ENOG5033IZD">
    <property type="taxonomic scope" value="Bacteria"/>
</dbReference>
<protein>
    <submittedName>
        <fullName evidence="1">Uncharacterized protein</fullName>
    </submittedName>
</protein>
<gene>
    <name evidence="1" type="ORF">FC59_GL000846</name>
</gene>
<dbReference type="RefSeq" id="WP_025014685.1">
    <property type="nucleotide sequence ID" value="NZ_AZFU01000022.1"/>
</dbReference>
<proteinExistence type="predicted"/>
<comment type="caution">
    <text evidence="1">The sequence shown here is derived from an EMBL/GenBank/DDBJ whole genome shotgun (WGS) entry which is preliminary data.</text>
</comment>
<evidence type="ECO:0000313" key="2">
    <source>
        <dbReference type="Proteomes" id="UP000051307"/>
    </source>
</evidence>
<dbReference type="PATRIC" id="fig|1423767.3.peg.880"/>
<name>A0A0R1VFP0_9LACO</name>
<dbReference type="AlphaFoldDB" id="A0A0R1VFP0"/>
<reference evidence="1 2" key="1">
    <citation type="journal article" date="2015" name="Genome Announc.">
        <title>Expanding the biotechnology potential of lactobacilli through comparative genomics of 213 strains and associated genera.</title>
        <authorList>
            <person name="Sun Z."/>
            <person name="Harris H.M."/>
            <person name="McCann A."/>
            <person name="Guo C."/>
            <person name="Argimon S."/>
            <person name="Zhang W."/>
            <person name="Yang X."/>
            <person name="Jeffery I.B."/>
            <person name="Cooney J.C."/>
            <person name="Kagawa T.F."/>
            <person name="Liu W."/>
            <person name="Song Y."/>
            <person name="Salvetti E."/>
            <person name="Wrobel A."/>
            <person name="Rasinkangas P."/>
            <person name="Parkhill J."/>
            <person name="Rea M.C."/>
            <person name="O'Sullivan O."/>
            <person name="Ritari J."/>
            <person name="Douillard F.P."/>
            <person name="Paul Ross R."/>
            <person name="Yang R."/>
            <person name="Briner A.E."/>
            <person name="Felis G.E."/>
            <person name="de Vos W.M."/>
            <person name="Barrangou R."/>
            <person name="Klaenhammer T.R."/>
            <person name="Caufield P.W."/>
            <person name="Cui Y."/>
            <person name="Zhang H."/>
            <person name="O'Toole P.W."/>
        </authorList>
    </citation>
    <scope>NUCLEOTIDE SEQUENCE [LARGE SCALE GENOMIC DNA]</scope>
    <source>
        <strain evidence="1 2">DSM 16761</strain>
    </source>
</reference>